<dbReference type="Gene3D" id="3.30.420.40">
    <property type="match status" value="2"/>
</dbReference>
<dbReference type="SUPFAM" id="SSF53067">
    <property type="entry name" value="Actin-like ATPase domain"/>
    <property type="match status" value="2"/>
</dbReference>
<dbReference type="PANTHER" id="PTHR43095:SF3">
    <property type="entry name" value="L-XYLULOSE_3-KETO-L-GULONATE KINASE"/>
    <property type="match status" value="1"/>
</dbReference>
<dbReference type="PANTHER" id="PTHR43095">
    <property type="entry name" value="SUGAR KINASE"/>
    <property type="match status" value="1"/>
</dbReference>
<dbReference type="GO" id="GO:0005975">
    <property type="term" value="P:carbohydrate metabolic process"/>
    <property type="evidence" value="ECO:0007669"/>
    <property type="project" value="InterPro"/>
</dbReference>
<evidence type="ECO:0000259" key="5">
    <source>
        <dbReference type="Pfam" id="PF02782"/>
    </source>
</evidence>
<keyword evidence="3 6" id="KW-0418">Kinase</keyword>
<dbReference type="InterPro" id="IPR050406">
    <property type="entry name" value="FGGY_Carb_Kinase"/>
</dbReference>
<dbReference type="Proteomes" id="UP000315010">
    <property type="component" value="Unassembled WGS sequence"/>
</dbReference>
<accession>A0A5C5YZE3</accession>
<comment type="caution">
    <text evidence="6">The sequence shown here is derived from an EMBL/GenBank/DDBJ whole genome shotgun (WGS) entry which is preliminary data.</text>
</comment>
<evidence type="ECO:0000256" key="2">
    <source>
        <dbReference type="ARBA" id="ARBA00022679"/>
    </source>
</evidence>
<reference evidence="6 7" key="1">
    <citation type="submission" date="2019-02" db="EMBL/GenBank/DDBJ databases">
        <title>Deep-cultivation of Planctomycetes and their phenomic and genomic characterization uncovers novel biology.</title>
        <authorList>
            <person name="Wiegand S."/>
            <person name="Jogler M."/>
            <person name="Boedeker C."/>
            <person name="Pinto D."/>
            <person name="Vollmers J."/>
            <person name="Rivas-Marin E."/>
            <person name="Kohn T."/>
            <person name="Peeters S.H."/>
            <person name="Heuer A."/>
            <person name="Rast P."/>
            <person name="Oberbeckmann S."/>
            <person name="Bunk B."/>
            <person name="Jeske O."/>
            <person name="Meyerdierks A."/>
            <person name="Storesund J.E."/>
            <person name="Kallscheuer N."/>
            <person name="Luecker S."/>
            <person name="Lage O.M."/>
            <person name="Pohl T."/>
            <person name="Merkel B.J."/>
            <person name="Hornburger P."/>
            <person name="Mueller R.-W."/>
            <person name="Bruemmer F."/>
            <person name="Labrenz M."/>
            <person name="Spormann A.M."/>
            <person name="Op Den Camp H."/>
            <person name="Overmann J."/>
            <person name="Amann R."/>
            <person name="Jetten M.S.M."/>
            <person name="Mascher T."/>
            <person name="Medema M.H."/>
            <person name="Devos D.P."/>
            <person name="Kaster A.-K."/>
            <person name="Ovreas L."/>
            <person name="Rohde M."/>
            <person name="Galperin M.Y."/>
            <person name="Jogler C."/>
        </authorList>
    </citation>
    <scope>NUCLEOTIDE SEQUENCE [LARGE SCALE GENOMIC DNA]</scope>
    <source>
        <strain evidence="6 7">CA13</strain>
    </source>
</reference>
<evidence type="ECO:0000313" key="7">
    <source>
        <dbReference type="Proteomes" id="UP000315010"/>
    </source>
</evidence>
<dbReference type="PIRSF" id="PIRSF000538">
    <property type="entry name" value="GlpK"/>
    <property type="match status" value="1"/>
</dbReference>
<dbReference type="InterPro" id="IPR018484">
    <property type="entry name" value="FGGY_N"/>
</dbReference>
<dbReference type="OrthoDB" id="9805576at2"/>
<dbReference type="EC" id="2.7.1.-" evidence="6"/>
<organism evidence="6 7">
    <name type="scientific">Novipirellula herctigrandis</name>
    <dbReference type="NCBI Taxonomy" id="2527986"/>
    <lineage>
        <taxon>Bacteria</taxon>
        <taxon>Pseudomonadati</taxon>
        <taxon>Planctomycetota</taxon>
        <taxon>Planctomycetia</taxon>
        <taxon>Pirellulales</taxon>
        <taxon>Pirellulaceae</taxon>
        <taxon>Novipirellula</taxon>
    </lineage>
</organism>
<gene>
    <name evidence="6" type="primary">lyx</name>
    <name evidence="6" type="ORF">CA13_17230</name>
</gene>
<sequence>MSQYLLGIDNGGTVAKAALFETTGKELAIARRSIELEMPHSDWREIDADRMWDATAQAIAEVIAKAKVAANDIVAVACTGHGNGLYLVDESGKPTRKGISSSDSRAREYVERWNKDGVIDRLRPKTLQCNWPAQPNALLRWMIDHEPETLHRSRWALMCKDYVRMRLTGEARAELTDYSGTSLLDVPAGDYDDELFQAFEIESARHLMPAIVRSTQPAGSISASAASETGLAEGTAVYGGAFDIDACGLAAGCIDPQSMVMVGGTWGNNQYITPEPLCSADVFMVTRYAIDGYYLVLEGSATSASNLEWFVDQMLVDQRLQGTNVYQWCDRAVGEASPTISDPMFLPFLYGSPVNPNATGTFLGLTGQTDRAAMARAVFEGVCFMHHWHWDRLMQFRSRPNIISMTGGVAHSQVWCQMFADIFNVPVLVPDAEELGALGAAMIAAVGHGIHRDLATACAKMTRINRRHEPNTQRHTVYSERRKRFLATLDALCPLWNSH</sequence>
<name>A0A5C5YZE3_9BACT</name>
<dbReference type="RefSeq" id="WP_146395358.1">
    <property type="nucleotide sequence ID" value="NZ_SJPJ01000001.1"/>
</dbReference>
<dbReference type="InterPro" id="IPR043129">
    <property type="entry name" value="ATPase_NBD"/>
</dbReference>
<feature type="domain" description="Carbohydrate kinase FGGY N-terminal" evidence="4">
    <location>
        <begin position="4"/>
        <end position="245"/>
    </location>
</feature>
<proteinExistence type="inferred from homology"/>
<evidence type="ECO:0000259" key="4">
    <source>
        <dbReference type="Pfam" id="PF00370"/>
    </source>
</evidence>
<dbReference type="InterPro" id="IPR000577">
    <property type="entry name" value="Carb_kinase_FGGY"/>
</dbReference>
<dbReference type="InterPro" id="IPR018485">
    <property type="entry name" value="FGGY_C"/>
</dbReference>
<evidence type="ECO:0000313" key="6">
    <source>
        <dbReference type="EMBL" id="TWT80310.1"/>
    </source>
</evidence>
<keyword evidence="2 6" id="KW-0808">Transferase</keyword>
<protein>
    <submittedName>
        <fullName evidence="6">L-xylulose/3-keto-L-gulonate kinase</fullName>
        <ecNumber evidence="6">2.7.1.-</ecNumber>
    </submittedName>
</protein>
<evidence type="ECO:0000256" key="1">
    <source>
        <dbReference type="ARBA" id="ARBA00009156"/>
    </source>
</evidence>
<evidence type="ECO:0000256" key="3">
    <source>
        <dbReference type="ARBA" id="ARBA00022777"/>
    </source>
</evidence>
<dbReference type="CDD" id="cd07802">
    <property type="entry name" value="ASKHA_NBD_FGGY_EcLyxK-like"/>
    <property type="match status" value="1"/>
</dbReference>
<dbReference type="EMBL" id="SJPJ01000001">
    <property type="protein sequence ID" value="TWT80310.1"/>
    <property type="molecule type" value="Genomic_DNA"/>
</dbReference>
<dbReference type="AlphaFoldDB" id="A0A5C5YZE3"/>
<keyword evidence="7" id="KW-1185">Reference proteome</keyword>
<feature type="domain" description="Carbohydrate kinase FGGY C-terminal" evidence="5">
    <location>
        <begin position="260"/>
        <end position="446"/>
    </location>
</feature>
<dbReference type="GO" id="GO:0016301">
    <property type="term" value="F:kinase activity"/>
    <property type="evidence" value="ECO:0007669"/>
    <property type="project" value="UniProtKB-KW"/>
</dbReference>
<dbReference type="Pfam" id="PF02782">
    <property type="entry name" value="FGGY_C"/>
    <property type="match status" value="1"/>
</dbReference>
<comment type="similarity">
    <text evidence="1">Belongs to the FGGY kinase family.</text>
</comment>
<dbReference type="Pfam" id="PF00370">
    <property type="entry name" value="FGGY_N"/>
    <property type="match status" value="1"/>
</dbReference>